<reference evidence="10" key="1">
    <citation type="submission" date="2022-08" db="EMBL/GenBank/DDBJ databases">
        <authorList>
            <person name="Gutierrez-Valencia J."/>
        </authorList>
    </citation>
    <scope>NUCLEOTIDE SEQUENCE</scope>
</reference>
<dbReference type="InterPro" id="IPR045249">
    <property type="entry name" value="HARBI1-like"/>
</dbReference>
<feature type="domain" description="DUF8040" evidence="9">
    <location>
        <begin position="1"/>
        <end position="70"/>
    </location>
</feature>
<dbReference type="Pfam" id="PF26138">
    <property type="entry name" value="DUF8040"/>
    <property type="match status" value="1"/>
</dbReference>
<comment type="cofactor">
    <cofactor evidence="1">
        <name>a divalent metal cation</name>
        <dbReference type="ChEBI" id="CHEBI:60240"/>
    </cofactor>
</comment>
<evidence type="ECO:0000313" key="11">
    <source>
        <dbReference type="Proteomes" id="UP001154282"/>
    </source>
</evidence>
<comment type="caution">
    <text evidence="10">The sequence shown here is derived from an EMBL/GenBank/DDBJ whole genome shotgun (WGS) entry which is preliminary data.</text>
</comment>
<dbReference type="GO" id="GO:0046872">
    <property type="term" value="F:metal ion binding"/>
    <property type="evidence" value="ECO:0007669"/>
    <property type="project" value="UniProtKB-KW"/>
</dbReference>
<dbReference type="Pfam" id="PF13359">
    <property type="entry name" value="DDE_Tnp_4"/>
    <property type="match status" value="1"/>
</dbReference>
<dbReference type="PANTHER" id="PTHR22930">
    <property type="match status" value="1"/>
</dbReference>
<dbReference type="PANTHER" id="PTHR22930:SF268">
    <property type="entry name" value="NUCLEASE HARBI1"/>
    <property type="match status" value="1"/>
</dbReference>
<organism evidence="10 11">
    <name type="scientific">Linum tenue</name>
    <dbReference type="NCBI Taxonomy" id="586396"/>
    <lineage>
        <taxon>Eukaryota</taxon>
        <taxon>Viridiplantae</taxon>
        <taxon>Streptophyta</taxon>
        <taxon>Embryophyta</taxon>
        <taxon>Tracheophyta</taxon>
        <taxon>Spermatophyta</taxon>
        <taxon>Magnoliopsida</taxon>
        <taxon>eudicotyledons</taxon>
        <taxon>Gunneridae</taxon>
        <taxon>Pentapetalae</taxon>
        <taxon>rosids</taxon>
        <taxon>fabids</taxon>
        <taxon>Malpighiales</taxon>
        <taxon>Linaceae</taxon>
        <taxon>Linum</taxon>
    </lineage>
</organism>
<dbReference type="InterPro" id="IPR058353">
    <property type="entry name" value="DUF8040"/>
</dbReference>
<keyword evidence="6" id="KW-0378">Hydrolase</keyword>
<proteinExistence type="inferred from homology"/>
<dbReference type="Proteomes" id="UP001154282">
    <property type="component" value="Unassembled WGS sequence"/>
</dbReference>
<dbReference type="GO" id="GO:0005634">
    <property type="term" value="C:nucleus"/>
    <property type="evidence" value="ECO:0007669"/>
    <property type="project" value="UniProtKB-SubCell"/>
</dbReference>
<gene>
    <name evidence="10" type="ORF">LITE_LOCUS6790</name>
</gene>
<keyword evidence="11" id="KW-1185">Reference proteome</keyword>
<evidence type="ECO:0000259" key="9">
    <source>
        <dbReference type="Pfam" id="PF26138"/>
    </source>
</evidence>
<evidence type="ECO:0000256" key="3">
    <source>
        <dbReference type="ARBA" id="ARBA00006958"/>
    </source>
</evidence>
<keyword evidence="5" id="KW-0479">Metal-binding</keyword>
<comment type="similarity">
    <text evidence="3">Belongs to the HARBI1 family.</text>
</comment>
<evidence type="ECO:0000256" key="7">
    <source>
        <dbReference type="ARBA" id="ARBA00023242"/>
    </source>
</evidence>
<evidence type="ECO:0000313" key="10">
    <source>
        <dbReference type="EMBL" id="CAI0390571.1"/>
    </source>
</evidence>
<dbReference type="GO" id="GO:0016787">
    <property type="term" value="F:hydrolase activity"/>
    <property type="evidence" value="ECO:0007669"/>
    <property type="project" value="UniProtKB-KW"/>
</dbReference>
<evidence type="ECO:0000256" key="5">
    <source>
        <dbReference type="ARBA" id="ARBA00022723"/>
    </source>
</evidence>
<evidence type="ECO:0000256" key="1">
    <source>
        <dbReference type="ARBA" id="ARBA00001968"/>
    </source>
</evidence>
<comment type="subcellular location">
    <subcellularLocation>
        <location evidence="2">Nucleus</location>
    </subcellularLocation>
</comment>
<accession>A0AAV0HZ00</accession>
<evidence type="ECO:0008006" key="12">
    <source>
        <dbReference type="Google" id="ProtNLM"/>
    </source>
</evidence>
<sequence>MGPKAFKTLVHILRERNLLNDNKNSSVEEQVALFLYKLAHNVRNRVVNFFFRWSGETISRHFHGVLKAILSLEAAFLVQPNGSIVPPEISDSEGRFYPYFKDCVGAIDGTHVRAKVSQEKAPKYRGRKGIPTMNILAACTFDLKFTYVLAGWEGSASDSRILENALTRDDKLKVPPGRW</sequence>
<name>A0AAV0HZ00_9ROSI</name>
<dbReference type="EMBL" id="CAMGYJ010000003">
    <property type="protein sequence ID" value="CAI0390571.1"/>
    <property type="molecule type" value="Genomic_DNA"/>
</dbReference>
<dbReference type="InterPro" id="IPR027806">
    <property type="entry name" value="HARBI1_dom"/>
</dbReference>
<dbReference type="GO" id="GO:0004518">
    <property type="term" value="F:nuclease activity"/>
    <property type="evidence" value="ECO:0007669"/>
    <property type="project" value="UniProtKB-KW"/>
</dbReference>
<evidence type="ECO:0000256" key="4">
    <source>
        <dbReference type="ARBA" id="ARBA00022722"/>
    </source>
</evidence>
<evidence type="ECO:0000256" key="6">
    <source>
        <dbReference type="ARBA" id="ARBA00022801"/>
    </source>
</evidence>
<dbReference type="AlphaFoldDB" id="A0AAV0HZ00"/>
<feature type="domain" description="DDE Tnp4" evidence="8">
    <location>
        <begin position="107"/>
        <end position="166"/>
    </location>
</feature>
<evidence type="ECO:0000256" key="2">
    <source>
        <dbReference type="ARBA" id="ARBA00004123"/>
    </source>
</evidence>
<evidence type="ECO:0000259" key="8">
    <source>
        <dbReference type="Pfam" id="PF13359"/>
    </source>
</evidence>
<keyword evidence="4" id="KW-0540">Nuclease</keyword>
<protein>
    <recommendedName>
        <fullName evidence="12">Transposase</fullName>
    </recommendedName>
</protein>
<keyword evidence="7" id="KW-0539">Nucleus</keyword>